<dbReference type="InterPro" id="IPR045865">
    <property type="entry name" value="ACT-like_dom_sf"/>
</dbReference>
<organism evidence="2 3">
    <name type="scientific">Raineyella antarctica</name>
    <dbReference type="NCBI Taxonomy" id="1577474"/>
    <lineage>
        <taxon>Bacteria</taxon>
        <taxon>Bacillati</taxon>
        <taxon>Actinomycetota</taxon>
        <taxon>Actinomycetes</taxon>
        <taxon>Propionibacteriales</taxon>
        <taxon>Propionibacteriaceae</taxon>
        <taxon>Raineyella</taxon>
    </lineage>
</organism>
<protein>
    <submittedName>
        <fullName evidence="2">ACT domain-containing protein</fullName>
    </submittedName>
</protein>
<accession>A0A1G6GTI7</accession>
<dbReference type="PROSITE" id="PS51257">
    <property type="entry name" value="PROKAR_LIPOPROTEIN"/>
    <property type="match status" value="1"/>
</dbReference>
<name>A0A1G6GTI7_9ACTN</name>
<gene>
    <name evidence="2" type="ORF">GA0111570_10548</name>
</gene>
<keyword evidence="3" id="KW-1185">Reference proteome</keyword>
<dbReference type="AlphaFoldDB" id="A0A1G6GTI7"/>
<dbReference type="Pfam" id="PF01842">
    <property type="entry name" value="ACT"/>
    <property type="match status" value="1"/>
</dbReference>
<proteinExistence type="predicted"/>
<feature type="domain" description="ACT" evidence="1">
    <location>
        <begin position="3"/>
        <end position="76"/>
    </location>
</feature>
<sequence length="208" mass="22044">MFLMRVSMPDRPGALGAVASAVGMVGCDIKSIEIVETQDGHGIDDFMLDIPTGVLPDTVVSACQEVSDVHVLWISRHHDSGTLQSDLETLEQMTRDPQHAAEVLVDSAPSVFHCQWAVLVDRAATPMTISYATAMAPDLDGEVLASVGDLATAGSAEVPSGWVPAWSESTLAWACIGNERAIMVGRTGGPDWLPSEIARLRHLSALAA</sequence>
<dbReference type="EMBL" id="FMYF01000005">
    <property type="protein sequence ID" value="SDB85362.1"/>
    <property type="molecule type" value="Genomic_DNA"/>
</dbReference>
<dbReference type="STRING" id="1577474.GA0111570_10548"/>
<evidence type="ECO:0000313" key="2">
    <source>
        <dbReference type="EMBL" id="SDB85362.1"/>
    </source>
</evidence>
<evidence type="ECO:0000313" key="3">
    <source>
        <dbReference type="Proteomes" id="UP000199086"/>
    </source>
</evidence>
<dbReference type="Proteomes" id="UP000199086">
    <property type="component" value="Unassembled WGS sequence"/>
</dbReference>
<evidence type="ECO:0000259" key="1">
    <source>
        <dbReference type="PROSITE" id="PS51671"/>
    </source>
</evidence>
<dbReference type="SUPFAM" id="SSF55021">
    <property type="entry name" value="ACT-like"/>
    <property type="match status" value="1"/>
</dbReference>
<dbReference type="OrthoDB" id="5243606at2"/>
<dbReference type="PROSITE" id="PS51671">
    <property type="entry name" value="ACT"/>
    <property type="match status" value="1"/>
</dbReference>
<dbReference type="InterPro" id="IPR002912">
    <property type="entry name" value="ACT_dom"/>
</dbReference>
<reference evidence="2 3" key="1">
    <citation type="submission" date="2016-06" db="EMBL/GenBank/DDBJ databases">
        <authorList>
            <person name="Olsen C.W."/>
            <person name="Carey S."/>
            <person name="Hinshaw L."/>
            <person name="Karasin A.I."/>
        </authorList>
    </citation>
    <scope>NUCLEOTIDE SEQUENCE [LARGE SCALE GENOMIC DNA]</scope>
    <source>
        <strain evidence="2 3">LZ-22</strain>
    </source>
</reference>